<evidence type="ECO:0000256" key="1">
    <source>
        <dbReference type="ARBA" id="ARBA00022490"/>
    </source>
</evidence>
<dbReference type="HAMAP" id="MF_01886">
    <property type="entry name" value="tRNA_acetyltr_TmcA"/>
    <property type="match status" value="1"/>
</dbReference>
<dbReference type="Gene3D" id="1.20.120.890">
    <property type="entry name" value="tRNA(Met) cytidine acetyltransferase, tail domain"/>
    <property type="match status" value="1"/>
</dbReference>
<dbReference type="GO" id="GO:0005737">
    <property type="term" value="C:cytoplasm"/>
    <property type="evidence" value="ECO:0007669"/>
    <property type="project" value="UniProtKB-SubCell"/>
</dbReference>
<evidence type="ECO:0000256" key="9">
    <source>
        <dbReference type="HAMAP-Rule" id="MF_01886"/>
    </source>
</evidence>
<dbReference type="Gene3D" id="3.40.630.30">
    <property type="match status" value="1"/>
</dbReference>
<dbReference type="EMBL" id="RBJC01000004">
    <property type="protein sequence ID" value="RKR77065.1"/>
    <property type="molecule type" value="Genomic_DNA"/>
</dbReference>
<dbReference type="GO" id="GO:0051391">
    <property type="term" value="P:tRNA acetylation"/>
    <property type="evidence" value="ECO:0007669"/>
    <property type="project" value="UniProtKB-UniRule"/>
</dbReference>
<dbReference type="Pfam" id="PF05127">
    <property type="entry name" value="NAT10_TcmA_helicase"/>
    <property type="match status" value="1"/>
</dbReference>
<keyword evidence="6 9" id="KW-0067">ATP-binding</keyword>
<dbReference type="PANTHER" id="PTHR10925:SF5">
    <property type="entry name" value="RNA CYTIDINE ACETYLTRANSFERASE"/>
    <property type="match status" value="1"/>
</dbReference>
<dbReference type="InterPro" id="IPR027417">
    <property type="entry name" value="P-loop_NTPase"/>
</dbReference>
<dbReference type="GO" id="GO:0002101">
    <property type="term" value="P:tRNA wobble cytosine modification"/>
    <property type="evidence" value="ECO:0007669"/>
    <property type="project" value="UniProtKB-UniRule"/>
</dbReference>
<evidence type="ECO:0000256" key="4">
    <source>
        <dbReference type="ARBA" id="ARBA00022694"/>
    </source>
</evidence>
<dbReference type="Gene3D" id="3.40.50.11040">
    <property type="match status" value="1"/>
</dbReference>
<dbReference type="Pfam" id="PF17176">
    <property type="entry name" value="tRNA_bind_3"/>
    <property type="match status" value="1"/>
</dbReference>
<dbReference type="InterPro" id="IPR033442">
    <property type="entry name" value="TmcA_tRNA_bind"/>
</dbReference>
<keyword evidence="8 9" id="KW-0012">Acyltransferase</keyword>
<dbReference type="Gene3D" id="3.40.50.300">
    <property type="entry name" value="P-loop containing nucleotide triphosphate hydrolases"/>
    <property type="match status" value="1"/>
</dbReference>
<protein>
    <recommendedName>
        <fullName evidence="9">tRNA(Met) cytidine acetyltransferase TmcA</fullName>
        <ecNumber evidence="9">2.3.1.193</ecNumber>
    </recommendedName>
</protein>
<proteinExistence type="inferred from homology"/>
<gene>
    <name evidence="9" type="primary">tmcA</name>
    <name evidence="11" type="ORF">DES31_0384</name>
</gene>
<keyword evidence="1 9" id="KW-0963">Cytoplasm</keyword>
<feature type="binding site" evidence="9">
    <location>
        <begin position="438"/>
        <end position="440"/>
    </location>
    <ligand>
        <name>acetyl-CoA</name>
        <dbReference type="ChEBI" id="CHEBI:57288"/>
    </ligand>
</feature>
<comment type="caution">
    <text evidence="9">Lacks conserved residue(s) required for the propagation of feature annotation.</text>
</comment>
<dbReference type="GO" id="GO:0000049">
    <property type="term" value="F:tRNA binding"/>
    <property type="evidence" value="ECO:0007669"/>
    <property type="project" value="UniProtKB-UniRule"/>
</dbReference>
<evidence type="ECO:0000256" key="8">
    <source>
        <dbReference type="ARBA" id="ARBA00023315"/>
    </source>
</evidence>
<feature type="binding site" evidence="9">
    <location>
        <position position="157"/>
    </location>
    <ligand>
        <name>ATP</name>
        <dbReference type="ChEBI" id="CHEBI:30616"/>
    </ligand>
</feature>
<name>A0A420XI89_9PAST</name>
<dbReference type="GO" id="GO:1904812">
    <property type="term" value="P:rRNA acetylation involved in maturation of SSU-rRNA"/>
    <property type="evidence" value="ECO:0007669"/>
    <property type="project" value="TreeGrafter"/>
</dbReference>
<dbReference type="InterPro" id="IPR013562">
    <property type="entry name" value="TmcA/NAT10_N"/>
</dbReference>
<dbReference type="InterPro" id="IPR016181">
    <property type="entry name" value="Acyl_CoA_acyltransferase"/>
</dbReference>
<dbReference type="Proteomes" id="UP000280099">
    <property type="component" value="Unassembled WGS sequence"/>
</dbReference>
<evidence type="ECO:0000313" key="12">
    <source>
        <dbReference type="Proteomes" id="UP000280099"/>
    </source>
</evidence>
<dbReference type="AlphaFoldDB" id="A0A420XI89"/>
<comment type="subcellular location">
    <subcellularLocation>
        <location evidence="9">Cytoplasm</location>
    </subcellularLocation>
</comment>
<reference evidence="11 12" key="1">
    <citation type="submission" date="2018-10" db="EMBL/GenBank/DDBJ databases">
        <title>Genomic Encyclopedia of Type Strains, Phase IV (KMG-IV): sequencing the most valuable type-strain genomes for metagenomic binning, comparative biology and taxonomic classification.</title>
        <authorList>
            <person name="Goeker M."/>
        </authorList>
    </citation>
    <scope>NUCLEOTIDE SEQUENCE [LARGE SCALE GENOMIC DNA]</scope>
    <source>
        <strain evidence="11 12">DSM 23800</strain>
    </source>
</reference>
<organism evidence="11 12">
    <name type="scientific">Otariodibacter oris</name>
    <dbReference type="NCBI Taxonomy" id="1032623"/>
    <lineage>
        <taxon>Bacteria</taxon>
        <taxon>Pseudomonadati</taxon>
        <taxon>Pseudomonadota</taxon>
        <taxon>Gammaproteobacteria</taxon>
        <taxon>Pasteurellales</taxon>
        <taxon>Pasteurellaceae</taxon>
        <taxon>Otariodibacter</taxon>
    </lineage>
</organism>
<feature type="domain" description="N-acetyltransferase" evidence="10">
    <location>
        <begin position="327"/>
        <end position="512"/>
    </location>
</feature>
<dbReference type="EC" id="2.3.1.193" evidence="9"/>
<evidence type="ECO:0000256" key="5">
    <source>
        <dbReference type="ARBA" id="ARBA00022741"/>
    </source>
</evidence>
<dbReference type="PANTHER" id="PTHR10925">
    <property type="entry name" value="N-ACETYLTRANSFERASE 10"/>
    <property type="match status" value="1"/>
</dbReference>
<keyword evidence="3 9" id="KW-0808">Transferase</keyword>
<dbReference type="GO" id="GO:0005524">
    <property type="term" value="F:ATP binding"/>
    <property type="evidence" value="ECO:0007669"/>
    <property type="project" value="UniProtKB-UniRule"/>
</dbReference>
<comment type="caution">
    <text evidence="11">The sequence shown here is derived from an EMBL/GenBank/DDBJ whole genome shotgun (WGS) entry which is preliminary data.</text>
</comment>
<dbReference type="RefSeq" id="WP_121121438.1">
    <property type="nucleotide sequence ID" value="NZ_CP016604.1"/>
</dbReference>
<dbReference type="Pfam" id="PF13718">
    <property type="entry name" value="GNAT_acetyltr_2"/>
    <property type="match status" value="1"/>
</dbReference>
<dbReference type="InterPro" id="IPR007807">
    <property type="entry name" value="TcmA/NAT10_helicase"/>
</dbReference>
<keyword evidence="12" id="KW-1185">Reference proteome</keyword>
<comment type="function">
    <text evidence="9">Catalyzes the formation of N(4)-acetylcytidine (ac(4)C) at the wobble position of tRNA(Met), by using acetyl-CoA as an acetyl donor and ATP (or GTP).</text>
</comment>
<dbReference type="InterPro" id="IPR038321">
    <property type="entry name" value="TmcA_C_sf"/>
</dbReference>
<accession>A0A420XI89</accession>
<keyword evidence="5 9" id="KW-0547">Nucleotide-binding</keyword>
<feature type="binding site" evidence="9">
    <location>
        <position position="305"/>
    </location>
    <ligand>
        <name>ATP</name>
        <dbReference type="ChEBI" id="CHEBI:30616"/>
    </ligand>
</feature>
<dbReference type="GO" id="GO:0051392">
    <property type="term" value="F:tRNA cytidine N4-acetyltransferase activity"/>
    <property type="evidence" value="ECO:0007669"/>
    <property type="project" value="UniProtKB-UniRule"/>
</dbReference>
<keyword evidence="2 9" id="KW-0820">tRNA-binding</keyword>
<dbReference type="PROSITE" id="PS51186">
    <property type="entry name" value="GNAT"/>
    <property type="match status" value="1"/>
</dbReference>
<dbReference type="SUPFAM" id="SSF55729">
    <property type="entry name" value="Acyl-CoA N-acyltransferases (Nat)"/>
    <property type="match status" value="1"/>
</dbReference>
<evidence type="ECO:0000256" key="6">
    <source>
        <dbReference type="ARBA" id="ARBA00022840"/>
    </source>
</evidence>
<dbReference type="Pfam" id="PF08351">
    <property type="entry name" value="TmcA_N"/>
    <property type="match status" value="1"/>
</dbReference>
<dbReference type="InterPro" id="IPR024914">
    <property type="entry name" value="tRNA_acetyltr_TmcA"/>
</dbReference>
<keyword evidence="4 9" id="KW-0819">tRNA processing</keyword>
<dbReference type="SUPFAM" id="SSF52540">
    <property type="entry name" value="P-loop containing nucleoside triphosphate hydrolases"/>
    <property type="match status" value="1"/>
</dbReference>
<evidence type="ECO:0000256" key="2">
    <source>
        <dbReference type="ARBA" id="ARBA00022555"/>
    </source>
</evidence>
<evidence type="ECO:0000313" key="11">
    <source>
        <dbReference type="EMBL" id="RKR77065.1"/>
    </source>
</evidence>
<evidence type="ECO:0000256" key="7">
    <source>
        <dbReference type="ARBA" id="ARBA00022884"/>
    </source>
</evidence>
<dbReference type="InterPro" id="IPR000182">
    <property type="entry name" value="GNAT_dom"/>
</dbReference>
<sequence length="621" mass="71539">MRTLSIITDPNFSTTEAISTSVPYLSHSKLVDNSLNVPFSNAKRLLGQEFTFAIYDMRTEQGICLHLEALAIIAGTIQEDGTLYVICPHWHNLTTTPDIDSLRWNNQQLIATPHFYHYFQDLVKLFNFEVRVSKFNLDLKNNSDNVTVIDKSLTKDQQIIYDNLPLDPATVHLITAPRGRGKSTLAGKLAQYLSTNNNVIITARSRSVLPNFWKGIENDNIQFYAPDKLIELIEYEQVSQNTWLFIDEAASLPIPMLAKLCHYFAKVMLTTTTQNYEGTGRGFSLKLLSQLNQRYRHWQLTEPLRWGENDPLERFINQLLLLDDDLYFIDKLMPSHHDAYKEKLPFYSLLAQAHYKTTPTDLRRLFDGSAQTFYQIKEENQLIAGCWLVNEGGLDQDLAEAIWRGERRPQGNLVAQYLCFQANLPEACTLHSVRISRIAVDPIYQNQGYGKRLVQQVISQISPNIDFISVSFGMSQALLNFWQDCGFELIQITPTPEASSGYHSAMMIYPLSEKGKLLQRTARLQFKRDYPIVTDLPIVKNCDTYTLTTADWQNIKGFATANRTLIACYASLKRLYWYYPKGFSLFRELINYTPKKLIKFNKLILLELRRQVSLVILQYKK</sequence>
<comment type="catalytic activity">
    <reaction evidence="9">
        <text>cytidine(34) in elongator tRNA(Met) + acetyl-CoA + ATP + H2O = N(4)-acetylcytidine(34) in elongator tRNA(Met) + ADP + phosphate + CoA + H(+)</text>
        <dbReference type="Rhea" id="RHEA:43788"/>
        <dbReference type="Rhea" id="RHEA-COMP:10693"/>
        <dbReference type="Rhea" id="RHEA-COMP:10694"/>
        <dbReference type="ChEBI" id="CHEBI:15377"/>
        <dbReference type="ChEBI" id="CHEBI:15378"/>
        <dbReference type="ChEBI" id="CHEBI:30616"/>
        <dbReference type="ChEBI" id="CHEBI:43474"/>
        <dbReference type="ChEBI" id="CHEBI:57287"/>
        <dbReference type="ChEBI" id="CHEBI:57288"/>
        <dbReference type="ChEBI" id="CHEBI:74900"/>
        <dbReference type="ChEBI" id="CHEBI:82748"/>
        <dbReference type="ChEBI" id="CHEBI:456216"/>
        <dbReference type="EC" id="2.3.1.193"/>
    </reaction>
</comment>
<dbReference type="CDD" id="cd04301">
    <property type="entry name" value="NAT_SF"/>
    <property type="match status" value="1"/>
</dbReference>
<dbReference type="GO" id="GO:1990883">
    <property type="term" value="F:18S rRNA cytidine N-acetyltransferase activity"/>
    <property type="evidence" value="ECO:0007669"/>
    <property type="project" value="TreeGrafter"/>
</dbReference>
<comment type="similarity">
    <text evidence="9">Belongs to the TmcA family.</text>
</comment>
<keyword evidence="7 9" id="KW-0694">RNA-binding</keyword>
<dbReference type="InterPro" id="IPR032672">
    <property type="entry name" value="TmcA/NAT10/Kre33"/>
</dbReference>
<dbReference type="OrthoDB" id="5578851at2"/>
<evidence type="ECO:0000259" key="10">
    <source>
        <dbReference type="PROSITE" id="PS51186"/>
    </source>
</evidence>
<evidence type="ECO:0000256" key="3">
    <source>
        <dbReference type="ARBA" id="ARBA00022679"/>
    </source>
</evidence>